<dbReference type="HOGENOM" id="CLU_025069_0_0_1"/>
<keyword evidence="11" id="KW-1185">Reference proteome</keyword>
<dbReference type="InterPro" id="IPR044865">
    <property type="entry name" value="MRH_dom"/>
</dbReference>
<name>M7TAH5_EUTLA</name>
<feature type="region of interest" description="Disordered" evidence="8">
    <location>
        <begin position="444"/>
        <end position="485"/>
    </location>
</feature>
<keyword evidence="4 7" id="KW-0430">Lectin</keyword>
<evidence type="ECO:0000259" key="9">
    <source>
        <dbReference type="PROSITE" id="PS51914"/>
    </source>
</evidence>
<dbReference type="PANTHER" id="PTHR15414">
    <property type="entry name" value="OS-9-RELATED"/>
    <property type="match status" value="1"/>
</dbReference>
<dbReference type="GO" id="GO:0005789">
    <property type="term" value="C:endoplasmic reticulum membrane"/>
    <property type="evidence" value="ECO:0007669"/>
    <property type="project" value="UniProtKB-SubCell"/>
</dbReference>
<feature type="domain" description="MRH" evidence="9">
    <location>
        <begin position="104"/>
        <end position="265"/>
    </location>
</feature>
<comment type="function">
    <text evidence="7">Lectin involved in the quality control of the secretory pathway. As a member of the endoplasmic reticulum-associated degradation lumenal (ERAD-L) surveillance system, targets misfolded endoplasmic reticulum lumenal glycoproteins for degradation.</text>
</comment>
<feature type="region of interest" description="Disordered" evidence="8">
    <location>
        <begin position="151"/>
        <end position="200"/>
    </location>
</feature>
<dbReference type="InterPro" id="IPR012913">
    <property type="entry name" value="OS9-like_dom"/>
</dbReference>
<dbReference type="SUPFAM" id="SSF50911">
    <property type="entry name" value="Mannose 6-phosphate receptor domain"/>
    <property type="match status" value="1"/>
</dbReference>
<dbReference type="OrthoDB" id="448954at2759"/>
<evidence type="ECO:0000256" key="1">
    <source>
        <dbReference type="ARBA" id="ARBA00004367"/>
    </source>
</evidence>
<organism evidence="10 11">
    <name type="scientific">Eutypa lata (strain UCR-EL1)</name>
    <name type="common">Grapevine dieback disease fungus</name>
    <name type="synonym">Eutypa armeniacae</name>
    <dbReference type="NCBI Taxonomy" id="1287681"/>
    <lineage>
        <taxon>Eukaryota</taxon>
        <taxon>Fungi</taxon>
        <taxon>Dikarya</taxon>
        <taxon>Ascomycota</taxon>
        <taxon>Pezizomycotina</taxon>
        <taxon>Sordariomycetes</taxon>
        <taxon>Xylariomycetidae</taxon>
        <taxon>Xylariales</taxon>
        <taxon>Diatrypaceae</taxon>
        <taxon>Eutypa</taxon>
    </lineage>
</organism>
<feature type="compositionally biased region" description="Low complexity" evidence="8">
    <location>
        <begin position="363"/>
        <end position="376"/>
    </location>
</feature>
<dbReference type="Proteomes" id="UP000012174">
    <property type="component" value="Unassembled WGS sequence"/>
</dbReference>
<protein>
    <recommendedName>
        <fullName evidence="7">Endoplasmic reticulum lectin</fullName>
    </recommendedName>
    <alternativeName>
        <fullName evidence="7">Protein OS-9 homolog</fullName>
    </alternativeName>
</protein>
<gene>
    <name evidence="10" type="ORF">UCREL1_6130</name>
</gene>
<feature type="compositionally biased region" description="Basic and acidic residues" evidence="8">
    <location>
        <begin position="174"/>
        <end position="183"/>
    </location>
</feature>
<dbReference type="OMA" id="AYPQFEV"/>
<dbReference type="Pfam" id="PF07915">
    <property type="entry name" value="PRKCSH"/>
    <property type="match status" value="1"/>
</dbReference>
<sequence length="485" mass="52742">MICWHIPSYDAEFTSIQTALTSNIQDGSTQNPEADADDVEADHKVAETYEVMTMPPHRYLCAIPIIEPPPVLNETATELAKAEEARELARASAHGWDLMSGLDGACLYYVSGWWSYSFCYGHDVVQFHALPGSLKSGPPVRDPQTLEYVLGRVQDTRSSSSRSQRRGQSENEEGGQHPEEEGHAGTGAGVAPPPPNTELQVKGDQRYLVQRLEAGTICDLTGRDRTIEVQYHCSPGSTQDRIGWIKEVTTCAYLMVVHTPRLCSDVAFQPPKETRANVISCRAIISEADEAQWHERKTLEAQAAMAGQASAAEAAKGPVTVGGVVVGGRQILGNGEDGKAPIKLSPPRGFFGNLKTGGAVKTQQQQQRQQQQQQQQAGTAEETVEVVAQGRGGDESSRVDILTDEELEQLGISPELVEQLQQQLQELAGERGWKLEVVEVPGDPREIRGVVEGDEDEEEEGQSEGGGNGEEGQAGSQEKFFNEDL</sequence>
<dbReference type="PANTHER" id="PTHR15414:SF0">
    <property type="entry name" value="ENDOPLASMIC RETICULUM LECTIN 1"/>
    <property type="match status" value="1"/>
</dbReference>
<evidence type="ECO:0000256" key="8">
    <source>
        <dbReference type="SAM" id="MobiDB-lite"/>
    </source>
</evidence>
<evidence type="ECO:0000256" key="5">
    <source>
        <dbReference type="ARBA" id="ARBA00022824"/>
    </source>
</evidence>
<evidence type="ECO:0000256" key="4">
    <source>
        <dbReference type="ARBA" id="ARBA00022734"/>
    </source>
</evidence>
<dbReference type="GO" id="GO:0030968">
    <property type="term" value="P:endoplasmic reticulum unfolded protein response"/>
    <property type="evidence" value="ECO:0007669"/>
    <property type="project" value="UniProtKB-UniRule"/>
</dbReference>
<dbReference type="KEGG" id="ela:UCREL1_6130"/>
<dbReference type="EMBL" id="KB706569">
    <property type="protein sequence ID" value="EMR66876.1"/>
    <property type="molecule type" value="Genomic_DNA"/>
</dbReference>
<dbReference type="PROSITE" id="PS51914">
    <property type="entry name" value="MRH"/>
    <property type="match status" value="1"/>
</dbReference>
<keyword evidence="5 7" id="KW-0256">Endoplasmic reticulum</keyword>
<comment type="similarity">
    <text evidence="2 7">Belongs to the OS-9 family.</text>
</comment>
<dbReference type="STRING" id="1287681.M7TAH5"/>
<evidence type="ECO:0000313" key="11">
    <source>
        <dbReference type="Proteomes" id="UP000012174"/>
    </source>
</evidence>
<dbReference type="GO" id="GO:0030970">
    <property type="term" value="P:retrograde protein transport, ER to cytosol"/>
    <property type="evidence" value="ECO:0007669"/>
    <property type="project" value="TreeGrafter"/>
</dbReference>
<proteinExistence type="inferred from homology"/>
<evidence type="ECO:0000256" key="6">
    <source>
        <dbReference type="ARBA" id="ARBA00023157"/>
    </source>
</evidence>
<feature type="compositionally biased region" description="Gly residues" evidence="8">
    <location>
        <begin position="463"/>
        <end position="472"/>
    </location>
</feature>
<comment type="subcellular location">
    <subcellularLocation>
        <location evidence="1 7">Endoplasmic reticulum membrane</location>
        <topology evidence="1 7">Peripheral membrane protein</topology>
        <orientation evidence="1 7">Lumenal side</orientation>
    </subcellularLocation>
</comment>
<accession>M7TAH5</accession>
<dbReference type="InterPro" id="IPR009011">
    <property type="entry name" value="Man6P_isomerase_rcpt-bd_dom_sf"/>
</dbReference>
<dbReference type="InterPro" id="IPR045149">
    <property type="entry name" value="OS-9-like"/>
</dbReference>
<evidence type="ECO:0000256" key="2">
    <source>
        <dbReference type="ARBA" id="ARBA00009918"/>
    </source>
</evidence>
<dbReference type="Gene3D" id="2.70.130.10">
    <property type="entry name" value="Mannose-6-phosphate receptor binding domain"/>
    <property type="match status" value="1"/>
</dbReference>
<evidence type="ECO:0000313" key="10">
    <source>
        <dbReference type="EMBL" id="EMR66876.1"/>
    </source>
</evidence>
<keyword evidence="7" id="KW-0472">Membrane</keyword>
<dbReference type="AlphaFoldDB" id="M7TAH5"/>
<dbReference type="eggNOG" id="KOG3394">
    <property type="taxonomic scope" value="Eukaryota"/>
</dbReference>
<evidence type="ECO:0000256" key="3">
    <source>
        <dbReference type="ARBA" id="ARBA00022729"/>
    </source>
</evidence>
<reference evidence="11" key="1">
    <citation type="journal article" date="2013" name="Genome Announc.">
        <title>Draft genome sequence of the grapevine dieback fungus Eutypa lata UCR-EL1.</title>
        <authorList>
            <person name="Blanco-Ulate B."/>
            <person name="Rolshausen P.E."/>
            <person name="Cantu D."/>
        </authorList>
    </citation>
    <scope>NUCLEOTIDE SEQUENCE [LARGE SCALE GENOMIC DNA]</scope>
    <source>
        <strain evidence="11">UCR-EL1</strain>
    </source>
</reference>
<feature type="compositionally biased region" description="Acidic residues" evidence="8">
    <location>
        <begin position="452"/>
        <end position="462"/>
    </location>
</feature>
<dbReference type="GO" id="GO:0005788">
    <property type="term" value="C:endoplasmic reticulum lumen"/>
    <property type="evidence" value="ECO:0007669"/>
    <property type="project" value="UniProtKB-UniRule"/>
</dbReference>
<evidence type="ECO:0000256" key="7">
    <source>
        <dbReference type="RuleBase" id="RU369099"/>
    </source>
</evidence>
<keyword evidence="3" id="KW-0732">Signal</keyword>
<feature type="region of interest" description="Disordered" evidence="8">
    <location>
        <begin position="362"/>
        <end position="397"/>
    </location>
</feature>
<keyword evidence="6" id="KW-1015">Disulfide bond</keyword>
<dbReference type="GO" id="GO:0030246">
    <property type="term" value="F:carbohydrate binding"/>
    <property type="evidence" value="ECO:0007669"/>
    <property type="project" value="UniProtKB-UniRule"/>
</dbReference>